<organism evidence="7 8">
    <name type="scientific">Aplosporella prunicola CBS 121167</name>
    <dbReference type="NCBI Taxonomy" id="1176127"/>
    <lineage>
        <taxon>Eukaryota</taxon>
        <taxon>Fungi</taxon>
        <taxon>Dikarya</taxon>
        <taxon>Ascomycota</taxon>
        <taxon>Pezizomycotina</taxon>
        <taxon>Dothideomycetes</taxon>
        <taxon>Dothideomycetes incertae sedis</taxon>
        <taxon>Botryosphaeriales</taxon>
        <taxon>Aplosporellaceae</taxon>
        <taxon>Aplosporella</taxon>
    </lineage>
</organism>
<dbReference type="GO" id="GO:0008270">
    <property type="term" value="F:zinc ion binding"/>
    <property type="evidence" value="ECO:0007669"/>
    <property type="project" value="InterPro"/>
</dbReference>
<evidence type="ECO:0000256" key="3">
    <source>
        <dbReference type="ARBA" id="ARBA00023163"/>
    </source>
</evidence>
<dbReference type="Pfam" id="PF00172">
    <property type="entry name" value="Zn_clus"/>
    <property type="match status" value="1"/>
</dbReference>
<dbReference type="PROSITE" id="PS50048">
    <property type="entry name" value="ZN2_CY6_FUNGAL_2"/>
    <property type="match status" value="1"/>
</dbReference>
<evidence type="ECO:0000313" key="8">
    <source>
        <dbReference type="Proteomes" id="UP000799438"/>
    </source>
</evidence>
<keyword evidence="4" id="KW-0539">Nucleus</keyword>
<dbReference type="CDD" id="cd00067">
    <property type="entry name" value="GAL4"/>
    <property type="match status" value="1"/>
</dbReference>
<dbReference type="InterPro" id="IPR036864">
    <property type="entry name" value="Zn2-C6_fun-type_DNA-bd_sf"/>
</dbReference>
<sequence length="145" mass="15703">MATAESTAPAAGARPRPLDRDVPPPSDMTLDSHDSAPPDGATPPRKKQKRNKPTLSCDCCVERKTKCDRARPQCLACQKRQTTCRYSEVANLIASTADRNGGRATSKQRKQAQQRASLGVTTPTSEAIRLIFISRDPAIITLALC</sequence>
<dbReference type="PANTHER" id="PTHR31069:SF32">
    <property type="entry name" value="ARGININE METABOLISM REGULATION PROTEIN II"/>
    <property type="match status" value="1"/>
</dbReference>
<dbReference type="Gene3D" id="4.10.240.10">
    <property type="entry name" value="Zn(2)-C6 fungal-type DNA-binding domain"/>
    <property type="match status" value="1"/>
</dbReference>
<feature type="domain" description="Zn(2)-C6 fungal-type" evidence="6">
    <location>
        <begin position="56"/>
        <end position="86"/>
    </location>
</feature>
<protein>
    <recommendedName>
        <fullName evidence="6">Zn(2)-C6 fungal-type domain-containing protein</fullName>
    </recommendedName>
</protein>
<dbReference type="InterPro" id="IPR001138">
    <property type="entry name" value="Zn2Cys6_DnaBD"/>
</dbReference>
<feature type="region of interest" description="Disordered" evidence="5">
    <location>
        <begin position="1"/>
        <end position="54"/>
    </location>
</feature>
<feature type="region of interest" description="Disordered" evidence="5">
    <location>
        <begin position="97"/>
        <end position="118"/>
    </location>
</feature>
<gene>
    <name evidence="7" type="ORF">K452DRAFT_127081</name>
</gene>
<evidence type="ECO:0000256" key="1">
    <source>
        <dbReference type="ARBA" id="ARBA00023015"/>
    </source>
</evidence>
<dbReference type="EMBL" id="ML995514">
    <property type="protein sequence ID" value="KAF2136663.1"/>
    <property type="molecule type" value="Genomic_DNA"/>
</dbReference>
<reference evidence="7" key="1">
    <citation type="journal article" date="2020" name="Stud. Mycol.">
        <title>101 Dothideomycetes genomes: a test case for predicting lifestyles and emergence of pathogens.</title>
        <authorList>
            <person name="Haridas S."/>
            <person name="Albert R."/>
            <person name="Binder M."/>
            <person name="Bloem J."/>
            <person name="Labutti K."/>
            <person name="Salamov A."/>
            <person name="Andreopoulos B."/>
            <person name="Baker S."/>
            <person name="Barry K."/>
            <person name="Bills G."/>
            <person name="Bluhm B."/>
            <person name="Cannon C."/>
            <person name="Castanera R."/>
            <person name="Culley D."/>
            <person name="Daum C."/>
            <person name="Ezra D."/>
            <person name="Gonzalez J."/>
            <person name="Henrissat B."/>
            <person name="Kuo A."/>
            <person name="Liang C."/>
            <person name="Lipzen A."/>
            <person name="Lutzoni F."/>
            <person name="Magnuson J."/>
            <person name="Mondo S."/>
            <person name="Nolan M."/>
            <person name="Ohm R."/>
            <person name="Pangilinan J."/>
            <person name="Park H.-J."/>
            <person name="Ramirez L."/>
            <person name="Alfaro M."/>
            <person name="Sun H."/>
            <person name="Tritt A."/>
            <person name="Yoshinaga Y."/>
            <person name="Zwiers L.-H."/>
            <person name="Turgeon B."/>
            <person name="Goodwin S."/>
            <person name="Spatafora J."/>
            <person name="Crous P."/>
            <person name="Grigoriev I."/>
        </authorList>
    </citation>
    <scope>NUCLEOTIDE SEQUENCE</scope>
    <source>
        <strain evidence="7">CBS 121167</strain>
    </source>
</reference>
<dbReference type="GeneID" id="54292737"/>
<proteinExistence type="predicted"/>
<keyword evidence="3" id="KW-0804">Transcription</keyword>
<dbReference type="GO" id="GO:0000981">
    <property type="term" value="F:DNA-binding transcription factor activity, RNA polymerase II-specific"/>
    <property type="evidence" value="ECO:0007669"/>
    <property type="project" value="InterPro"/>
</dbReference>
<dbReference type="AlphaFoldDB" id="A0A6A6AZQ5"/>
<keyword evidence="2" id="KW-0238">DNA-binding</keyword>
<evidence type="ECO:0000256" key="2">
    <source>
        <dbReference type="ARBA" id="ARBA00023125"/>
    </source>
</evidence>
<evidence type="ECO:0000313" key="7">
    <source>
        <dbReference type="EMBL" id="KAF2136663.1"/>
    </source>
</evidence>
<evidence type="ECO:0000259" key="6">
    <source>
        <dbReference type="PROSITE" id="PS50048"/>
    </source>
</evidence>
<name>A0A6A6AZQ5_9PEZI</name>
<dbReference type="PANTHER" id="PTHR31069">
    <property type="entry name" value="OLEATE-ACTIVATED TRANSCRIPTION FACTOR 1-RELATED"/>
    <property type="match status" value="1"/>
</dbReference>
<dbReference type="GO" id="GO:0003677">
    <property type="term" value="F:DNA binding"/>
    <property type="evidence" value="ECO:0007669"/>
    <property type="project" value="UniProtKB-KW"/>
</dbReference>
<dbReference type="SUPFAM" id="SSF57701">
    <property type="entry name" value="Zn2/Cys6 DNA-binding domain"/>
    <property type="match status" value="1"/>
</dbReference>
<dbReference type="Proteomes" id="UP000799438">
    <property type="component" value="Unassembled WGS sequence"/>
</dbReference>
<evidence type="ECO:0000256" key="4">
    <source>
        <dbReference type="ARBA" id="ARBA00023242"/>
    </source>
</evidence>
<keyword evidence="1" id="KW-0805">Transcription regulation</keyword>
<dbReference type="OrthoDB" id="2406834at2759"/>
<dbReference type="SMART" id="SM00066">
    <property type="entry name" value="GAL4"/>
    <property type="match status" value="1"/>
</dbReference>
<accession>A0A6A6AZQ5</accession>
<dbReference type="InterPro" id="IPR050675">
    <property type="entry name" value="OAF3"/>
</dbReference>
<evidence type="ECO:0000256" key="5">
    <source>
        <dbReference type="SAM" id="MobiDB-lite"/>
    </source>
</evidence>
<keyword evidence="8" id="KW-1185">Reference proteome</keyword>
<feature type="compositionally biased region" description="Low complexity" evidence="5">
    <location>
        <begin position="1"/>
        <end position="15"/>
    </location>
</feature>
<dbReference type="RefSeq" id="XP_033392381.1">
    <property type="nucleotide sequence ID" value="XM_033535243.1"/>
</dbReference>